<evidence type="ECO:0000313" key="1">
    <source>
        <dbReference type="EMBL" id="VYT67606.1"/>
    </source>
</evidence>
<dbReference type="AlphaFoldDB" id="A0A6N2YP38"/>
<dbReference type="RefSeq" id="WP_024047705.1">
    <property type="nucleotide sequence ID" value="NZ_CACRUE010000006.1"/>
</dbReference>
<name>A0A6N2YP38_9FIRM</name>
<proteinExistence type="predicted"/>
<sequence>MEIKRIIDETKYYFKSICSDFSFIEEILNIDKFTEGIILCLSNVCVLRKNRLQEISSKQTHIHITGNDMKFFYPDSILSSVESSTEDEEVEIELIGLNLRHLEVINAARRDISKEIDFPKVTDKSIIKTSTVKKISKRKQQAPQVQISKIRCDGEEFQKFRENIFTGDRLVFLKYKENPNKYLVVGIPSTFYNDKSISYNSDSIAKDLLIKESNETGLKNSNLRNTSSEDIAKYVISDEEESEDNNTEAIFDLSKGIKTREKRKKRHEYIVTLFAKLLARKGFSLYVERIDCLAVRENSEAILCEVKTLDGTNSDETAQVLKGFSQVFYYENFSMGQFTGLPTQKVVVFEHKINQEHISFFEEHGILVYWVENDIICGTENAISYLDSLDIM</sequence>
<reference evidence="1" key="1">
    <citation type="submission" date="2019-11" db="EMBL/GenBank/DDBJ databases">
        <authorList>
            <person name="Feng L."/>
        </authorList>
    </citation>
    <scope>NUCLEOTIDE SEQUENCE</scope>
    <source>
        <strain evidence="1">IbartlettiiLFYP30</strain>
    </source>
</reference>
<protein>
    <submittedName>
        <fullName evidence="1">Uncharacterized protein</fullName>
    </submittedName>
</protein>
<organism evidence="1">
    <name type="scientific">Intestinibacter bartlettii</name>
    <dbReference type="NCBI Taxonomy" id="261299"/>
    <lineage>
        <taxon>Bacteria</taxon>
        <taxon>Bacillati</taxon>
        <taxon>Bacillota</taxon>
        <taxon>Clostridia</taxon>
        <taxon>Peptostreptococcales</taxon>
        <taxon>Peptostreptococcaceae</taxon>
        <taxon>Intestinibacter</taxon>
    </lineage>
</organism>
<dbReference type="EMBL" id="CACRUE010000006">
    <property type="protein sequence ID" value="VYT67606.1"/>
    <property type="molecule type" value="Genomic_DNA"/>
</dbReference>
<gene>
    <name evidence="1" type="ORF">IBLFYP30_00887</name>
</gene>
<accession>A0A6N2YP38</accession>